<dbReference type="EMBL" id="SJSL01000001">
    <property type="protein sequence ID" value="TCD03965.1"/>
    <property type="molecule type" value="Genomic_DNA"/>
</dbReference>
<protein>
    <submittedName>
        <fullName evidence="1">Peptidoglycan-binding protein</fullName>
    </submittedName>
</protein>
<keyword evidence="2" id="KW-1185">Reference proteome</keyword>
<name>A0A4R0NWI9_9SPHI</name>
<dbReference type="Proteomes" id="UP000293347">
    <property type="component" value="Unassembled WGS sequence"/>
</dbReference>
<organism evidence="1 2">
    <name type="scientific">Pedobacter psychroterrae</name>
    <dbReference type="NCBI Taxonomy" id="2530453"/>
    <lineage>
        <taxon>Bacteria</taxon>
        <taxon>Pseudomonadati</taxon>
        <taxon>Bacteroidota</taxon>
        <taxon>Sphingobacteriia</taxon>
        <taxon>Sphingobacteriales</taxon>
        <taxon>Sphingobacteriaceae</taxon>
        <taxon>Pedobacter</taxon>
    </lineage>
</organism>
<comment type="caution">
    <text evidence="1">The sequence shown here is derived from an EMBL/GenBank/DDBJ whole genome shotgun (WGS) entry which is preliminary data.</text>
</comment>
<sequence>MYQQSSTFFKPKVYSKLVALAQGELWVREKTGNNDGERVEGYLASVGLEKGQPWCAAFVSFIFKQAGYSAPRTGWSPSLFPLQRLVKAAAPGNVFGIYFPALKRISHCGFVERKDGDWITSIEGNTGIGGGRDGDGVYRRKRHKRTIYKYADWEKKL</sequence>
<reference evidence="1 2" key="1">
    <citation type="submission" date="2019-02" db="EMBL/GenBank/DDBJ databases">
        <title>Pedobacter sp. RP-1-14 sp. nov., isolated from Arctic soil.</title>
        <authorList>
            <person name="Dahal R.H."/>
        </authorList>
    </citation>
    <scope>NUCLEOTIDE SEQUENCE [LARGE SCALE GENOMIC DNA]</scope>
    <source>
        <strain evidence="1 2">RP-1-14</strain>
    </source>
</reference>
<gene>
    <name evidence="1" type="ORF">EZ437_01645</name>
</gene>
<accession>A0A4R0NWI9</accession>
<evidence type="ECO:0000313" key="2">
    <source>
        <dbReference type="Proteomes" id="UP000293347"/>
    </source>
</evidence>
<dbReference type="AlphaFoldDB" id="A0A4R0NWI9"/>
<proteinExistence type="predicted"/>
<evidence type="ECO:0000313" key="1">
    <source>
        <dbReference type="EMBL" id="TCD03965.1"/>
    </source>
</evidence>
<dbReference type="OrthoDB" id="9813532at2"/>